<feature type="domain" description="RagB/SusD" evidence="5">
    <location>
        <begin position="363"/>
        <end position="458"/>
    </location>
</feature>
<accession>A0A644ZPT5</accession>
<name>A0A644ZPT5_9ZZZZ</name>
<keyword evidence="3" id="KW-0472">Membrane</keyword>
<evidence type="ECO:0000259" key="5">
    <source>
        <dbReference type="Pfam" id="PF07980"/>
    </source>
</evidence>
<evidence type="ECO:0000313" key="7">
    <source>
        <dbReference type="EMBL" id="MPM42862.1"/>
    </source>
</evidence>
<gene>
    <name evidence="7" type="ORF">SDC9_89534</name>
</gene>
<dbReference type="Gene3D" id="1.25.40.390">
    <property type="match status" value="1"/>
</dbReference>
<dbReference type="PROSITE" id="PS51257">
    <property type="entry name" value="PROKAR_LIPOPROTEIN"/>
    <property type="match status" value="1"/>
</dbReference>
<dbReference type="Pfam" id="PF14322">
    <property type="entry name" value="SusD-like_3"/>
    <property type="match status" value="1"/>
</dbReference>
<evidence type="ECO:0008006" key="8">
    <source>
        <dbReference type="Google" id="ProtNLM"/>
    </source>
</evidence>
<evidence type="ECO:0000256" key="4">
    <source>
        <dbReference type="ARBA" id="ARBA00023237"/>
    </source>
</evidence>
<dbReference type="InterPro" id="IPR012944">
    <property type="entry name" value="SusD_RagB_dom"/>
</dbReference>
<comment type="subcellular location">
    <subcellularLocation>
        <location evidence="1">Cell outer membrane</location>
    </subcellularLocation>
</comment>
<keyword evidence="4" id="KW-0998">Cell outer membrane</keyword>
<organism evidence="7">
    <name type="scientific">bioreactor metagenome</name>
    <dbReference type="NCBI Taxonomy" id="1076179"/>
    <lineage>
        <taxon>unclassified sequences</taxon>
        <taxon>metagenomes</taxon>
        <taxon>ecological metagenomes</taxon>
    </lineage>
</organism>
<reference evidence="7" key="1">
    <citation type="submission" date="2019-08" db="EMBL/GenBank/DDBJ databases">
        <authorList>
            <person name="Kucharzyk K."/>
            <person name="Murdoch R.W."/>
            <person name="Higgins S."/>
            <person name="Loffler F."/>
        </authorList>
    </citation>
    <scope>NUCLEOTIDE SEQUENCE</scope>
</reference>
<dbReference type="GO" id="GO:0009279">
    <property type="term" value="C:cell outer membrane"/>
    <property type="evidence" value="ECO:0007669"/>
    <property type="project" value="UniProtKB-SubCell"/>
</dbReference>
<dbReference type="InterPro" id="IPR011990">
    <property type="entry name" value="TPR-like_helical_dom_sf"/>
</dbReference>
<evidence type="ECO:0000256" key="1">
    <source>
        <dbReference type="ARBA" id="ARBA00004442"/>
    </source>
</evidence>
<dbReference type="AlphaFoldDB" id="A0A644ZPT5"/>
<dbReference type="InterPro" id="IPR033985">
    <property type="entry name" value="SusD-like_N"/>
</dbReference>
<feature type="domain" description="SusD-like N-terminal" evidence="6">
    <location>
        <begin position="19"/>
        <end position="208"/>
    </location>
</feature>
<evidence type="ECO:0000256" key="3">
    <source>
        <dbReference type="ARBA" id="ARBA00023136"/>
    </source>
</evidence>
<proteinExistence type="predicted"/>
<evidence type="ECO:0000259" key="6">
    <source>
        <dbReference type="Pfam" id="PF14322"/>
    </source>
</evidence>
<dbReference type="SUPFAM" id="SSF48452">
    <property type="entry name" value="TPR-like"/>
    <property type="match status" value="1"/>
</dbReference>
<sequence length="493" mass="56215">MKKLFTIIIASTLLLSCDKFLDVNPKAEVVNSDMFSDRQGCEDALWGVYGELKSTALYGEYFNWGVFEALSQNMQVSGQFTSRHPLSRYNYNDAMPILNDMWSKAYQVVGHANNIIENLEAKEPGTFPLLDLYIGEAYGVRAMLLFDLVRSFAPHVQRGGAQRGIPYVTEYSFKHTPFSTVSEVYDKLIADLKKAQTLLEADKEYVKFPRPLDSDVKQSFLKGRQIHFNYYAATALLARVYWTKGDLENARAEALKVIESGKFPLAEKDEITNLTAGALSQKETIWGLYSTDYFEIAQLRLASGSSWSNMVPFQPSLGGSYLMPYSGIYSQNLNNNAGVDMRLNWFRPIFDGGTTNFCLKNVDWMRISTPGLTPESNGLLEGISLIRSVEMYYIVAEAFLYESNMAEATRYINMVLNSRGLTNLESRMPVLEVSMELLYNERHKEFFGEGQRWFDMKKNNMEIVSNTEFRTIPASDQIYVLPIPVEEFEYRNN</sequence>
<keyword evidence="2" id="KW-0732">Signal</keyword>
<protein>
    <recommendedName>
        <fullName evidence="8">SusD-like N-terminal domain-containing protein</fullName>
    </recommendedName>
</protein>
<dbReference type="Pfam" id="PF07980">
    <property type="entry name" value="SusD_RagB"/>
    <property type="match status" value="1"/>
</dbReference>
<comment type="caution">
    <text evidence="7">The sequence shown here is derived from an EMBL/GenBank/DDBJ whole genome shotgun (WGS) entry which is preliminary data.</text>
</comment>
<dbReference type="EMBL" id="VSSQ01009884">
    <property type="protein sequence ID" value="MPM42862.1"/>
    <property type="molecule type" value="Genomic_DNA"/>
</dbReference>
<evidence type="ECO:0000256" key="2">
    <source>
        <dbReference type="ARBA" id="ARBA00022729"/>
    </source>
</evidence>